<protein>
    <submittedName>
        <fullName evidence="1">Uncharacterized protein</fullName>
    </submittedName>
</protein>
<evidence type="ECO:0000313" key="1">
    <source>
        <dbReference type="EMBL" id="XKM37693.1"/>
    </source>
</evidence>
<name>A0ACD5EF26_9HYPH</name>
<proteinExistence type="predicted"/>
<keyword evidence="1" id="KW-0614">Plasmid</keyword>
<dbReference type="Proteomes" id="UP000078465">
    <property type="component" value="Plasmid unnamed3"/>
</dbReference>
<reference evidence="1" key="1">
    <citation type="submission" date="2024-10" db="EMBL/GenBank/DDBJ databases">
        <title>Strain of Rhizobium-related bacteria isolated fromm roots of Vavilovia formosa.</title>
        <authorList>
            <person name="Kimeklis A."/>
            <person name="Afonin A."/>
        </authorList>
    </citation>
    <scope>NUCLEOTIDE SEQUENCE</scope>
    <source>
        <strain evidence="1">Vaf-46</strain>
    </source>
</reference>
<accession>A0ACD5EF26</accession>
<gene>
    <name evidence="1" type="ORF">A4U53_000185</name>
</gene>
<organism evidence="1 2">
    <name type="scientific">Rhizobium ruizarguesonis</name>
    <dbReference type="NCBI Taxonomy" id="2081791"/>
    <lineage>
        <taxon>Bacteria</taxon>
        <taxon>Pseudomonadati</taxon>
        <taxon>Pseudomonadota</taxon>
        <taxon>Alphaproteobacteria</taxon>
        <taxon>Hyphomicrobiales</taxon>
        <taxon>Rhizobiaceae</taxon>
        <taxon>Rhizobium/Agrobacterium group</taxon>
        <taxon>Rhizobium</taxon>
    </lineage>
</organism>
<dbReference type="EMBL" id="CP171850">
    <property type="protein sequence ID" value="XKM37693.1"/>
    <property type="molecule type" value="Genomic_DNA"/>
</dbReference>
<geneLocation type="plasmid" evidence="1 2">
    <name>unnamed3</name>
</geneLocation>
<sequence length="66" mass="7267">MKWIVRRSLPGGKTSEVLQAIEAPFDAIALLLDDGSCGIMIFRERFEDITASASIFAIIARKELLA</sequence>
<evidence type="ECO:0000313" key="2">
    <source>
        <dbReference type="Proteomes" id="UP000078465"/>
    </source>
</evidence>